<feature type="domain" description="Cytochrome oxidase subunit II transmembrane region profile" evidence="14">
    <location>
        <begin position="4"/>
        <end position="101"/>
    </location>
</feature>
<keyword evidence="6 12" id="KW-0812">Transmembrane</keyword>
<evidence type="ECO:0000256" key="6">
    <source>
        <dbReference type="ARBA" id="ARBA00022692"/>
    </source>
</evidence>
<keyword evidence="5" id="KW-0679">Respiratory chain</keyword>
<dbReference type="GO" id="GO:0016491">
    <property type="term" value="F:oxidoreductase activity"/>
    <property type="evidence" value="ECO:0007669"/>
    <property type="project" value="UniProtKB-KW"/>
</dbReference>
<dbReference type="Gene3D" id="2.60.40.420">
    <property type="entry name" value="Cupredoxins - blue copper proteins"/>
    <property type="match status" value="1"/>
</dbReference>
<evidence type="ECO:0000256" key="1">
    <source>
        <dbReference type="ARBA" id="ARBA00004651"/>
    </source>
</evidence>
<dbReference type="InterPro" id="IPR011759">
    <property type="entry name" value="Cyt_c_oxidase_su2_TM_dom"/>
</dbReference>
<keyword evidence="4" id="KW-1003">Cell membrane</keyword>
<dbReference type="SUPFAM" id="SSF49503">
    <property type="entry name" value="Cupredoxins"/>
    <property type="match status" value="1"/>
</dbReference>
<dbReference type="InterPro" id="IPR045187">
    <property type="entry name" value="CcO_II"/>
</dbReference>
<feature type="domain" description="Cytochrome oxidase subunit II copper A binding" evidence="13">
    <location>
        <begin position="105"/>
        <end position="217"/>
    </location>
</feature>
<keyword evidence="10" id="KW-0560">Oxidoreductase</keyword>
<accession>A0A438ADR6</accession>
<keyword evidence="16" id="KW-1185">Reference proteome</keyword>
<organism evidence="15 16">
    <name type="scientific">Mesobaculum littorinae</name>
    <dbReference type="NCBI Taxonomy" id="2486419"/>
    <lineage>
        <taxon>Bacteria</taxon>
        <taxon>Pseudomonadati</taxon>
        <taxon>Pseudomonadota</taxon>
        <taxon>Alphaproteobacteria</taxon>
        <taxon>Rhodobacterales</taxon>
        <taxon>Roseobacteraceae</taxon>
        <taxon>Mesobaculum</taxon>
    </lineage>
</organism>
<evidence type="ECO:0000259" key="14">
    <source>
        <dbReference type="PROSITE" id="PS50999"/>
    </source>
</evidence>
<name>A0A438ADR6_9RHOB</name>
<keyword evidence="7" id="KW-0732">Signal</keyword>
<dbReference type="GO" id="GO:0005507">
    <property type="term" value="F:copper ion binding"/>
    <property type="evidence" value="ECO:0007669"/>
    <property type="project" value="InterPro"/>
</dbReference>
<dbReference type="GO" id="GO:0004129">
    <property type="term" value="F:cytochrome-c oxidase activity"/>
    <property type="evidence" value="ECO:0007669"/>
    <property type="project" value="InterPro"/>
</dbReference>
<dbReference type="PROSITE" id="PS50999">
    <property type="entry name" value="COX2_TM"/>
    <property type="match status" value="1"/>
</dbReference>
<dbReference type="InterPro" id="IPR036257">
    <property type="entry name" value="Cyt_c_oxidase_su2_TM_sf"/>
</dbReference>
<dbReference type="PANTHER" id="PTHR22888:SF18">
    <property type="entry name" value="CYTOCHROME BO(3) UBIQUINOL OXIDASE SUBUNIT 2"/>
    <property type="match status" value="1"/>
</dbReference>
<dbReference type="AlphaFoldDB" id="A0A438ADR6"/>
<dbReference type="Pfam" id="PF00116">
    <property type="entry name" value="COX2"/>
    <property type="match status" value="1"/>
</dbReference>
<dbReference type="PROSITE" id="PS50857">
    <property type="entry name" value="COX2_CUA"/>
    <property type="match status" value="1"/>
</dbReference>
<evidence type="ECO:0000256" key="4">
    <source>
        <dbReference type="ARBA" id="ARBA00022475"/>
    </source>
</evidence>
<evidence type="ECO:0000256" key="8">
    <source>
        <dbReference type="ARBA" id="ARBA00022982"/>
    </source>
</evidence>
<dbReference type="EMBL" id="RQXX01000008">
    <property type="protein sequence ID" value="RVV96831.1"/>
    <property type="molecule type" value="Genomic_DNA"/>
</dbReference>
<dbReference type="SUPFAM" id="SSF81464">
    <property type="entry name" value="Cytochrome c oxidase subunit II-like, transmembrane region"/>
    <property type="match status" value="1"/>
</dbReference>
<sequence length="271" mass="29767">MLAACGDARDGIFFAAGPVAEAQRAHFFYILGWMAVAILPIFVALPFVLWRYRYGRGRGRYAPEWESQRLLETVFWAVPVVIVVALGVMLWRQTIRLDPYMPLGPDPMTVEVVAMDWKFLFLYPEEGVASVNTLTVPAGRPLRFVLTSATVMQSFVVPRLGGQIYAMGGMVTELNLQADAPGVFRGQNTQYNGEGFAQQKFEMTAMAPDAFDAWLARTRADAPPLTPEVWQSLDTRATADPAVYSAYPPGLFGRVVDTTLGTGSHHGGAGQ</sequence>
<dbReference type="OrthoDB" id="9783445at2"/>
<dbReference type="InterPro" id="IPR008972">
    <property type="entry name" value="Cupredoxin"/>
</dbReference>
<feature type="transmembrane region" description="Helical" evidence="12">
    <location>
        <begin position="27"/>
        <end position="49"/>
    </location>
</feature>
<dbReference type="GO" id="GO:0005886">
    <property type="term" value="C:plasma membrane"/>
    <property type="evidence" value="ECO:0007669"/>
    <property type="project" value="UniProtKB-SubCell"/>
</dbReference>
<dbReference type="GO" id="GO:0042773">
    <property type="term" value="P:ATP synthesis coupled electron transport"/>
    <property type="evidence" value="ECO:0007669"/>
    <property type="project" value="TreeGrafter"/>
</dbReference>
<evidence type="ECO:0000256" key="3">
    <source>
        <dbReference type="ARBA" id="ARBA00022448"/>
    </source>
</evidence>
<evidence type="ECO:0000259" key="13">
    <source>
        <dbReference type="PROSITE" id="PS50857"/>
    </source>
</evidence>
<evidence type="ECO:0000256" key="5">
    <source>
        <dbReference type="ARBA" id="ARBA00022660"/>
    </source>
</evidence>
<dbReference type="PANTHER" id="PTHR22888">
    <property type="entry name" value="CYTOCHROME C OXIDASE, SUBUNIT II"/>
    <property type="match status" value="1"/>
</dbReference>
<proteinExistence type="inferred from homology"/>
<dbReference type="Gene3D" id="1.10.287.90">
    <property type="match status" value="1"/>
</dbReference>
<evidence type="ECO:0000256" key="10">
    <source>
        <dbReference type="ARBA" id="ARBA00023002"/>
    </source>
</evidence>
<evidence type="ECO:0000256" key="11">
    <source>
        <dbReference type="ARBA" id="ARBA00023136"/>
    </source>
</evidence>
<comment type="similarity">
    <text evidence="2">Belongs to the cytochrome c oxidase subunit 2 family.</text>
</comment>
<reference evidence="15 16" key="1">
    <citation type="submission" date="2018-11" db="EMBL/GenBank/DDBJ databases">
        <title>Mesobaculum littorinae gen. nov., sp. nov., isolated from Littorina scabra that represents a novel genus of the order Rhodobacteraceae.</title>
        <authorList>
            <person name="Li F."/>
        </authorList>
    </citation>
    <scope>NUCLEOTIDE SEQUENCE [LARGE SCALE GENOMIC DNA]</scope>
    <source>
        <strain evidence="15 16">M0103</strain>
    </source>
</reference>
<gene>
    <name evidence="15" type="ORF">EKE94_17035</name>
</gene>
<evidence type="ECO:0000256" key="7">
    <source>
        <dbReference type="ARBA" id="ARBA00022729"/>
    </source>
</evidence>
<keyword evidence="9 12" id="KW-1133">Transmembrane helix</keyword>
<feature type="transmembrane region" description="Helical" evidence="12">
    <location>
        <begin position="70"/>
        <end position="91"/>
    </location>
</feature>
<keyword evidence="3" id="KW-0813">Transport</keyword>
<evidence type="ECO:0000256" key="2">
    <source>
        <dbReference type="ARBA" id="ARBA00007866"/>
    </source>
</evidence>
<dbReference type="CDD" id="cd04212">
    <property type="entry name" value="CuRO_UO_II"/>
    <property type="match status" value="1"/>
</dbReference>
<evidence type="ECO:0000256" key="12">
    <source>
        <dbReference type="SAM" id="Phobius"/>
    </source>
</evidence>
<keyword evidence="11 12" id="KW-0472">Membrane</keyword>
<comment type="caution">
    <text evidence="15">The sequence shown here is derived from an EMBL/GenBank/DDBJ whole genome shotgun (WGS) entry which is preliminary data.</text>
</comment>
<protein>
    <submittedName>
        <fullName evidence="15">Cytochrome ubiquinol oxidase subunit II</fullName>
    </submittedName>
</protein>
<dbReference type="InterPro" id="IPR002429">
    <property type="entry name" value="CcO_II-like_C"/>
</dbReference>
<evidence type="ECO:0000256" key="9">
    <source>
        <dbReference type="ARBA" id="ARBA00022989"/>
    </source>
</evidence>
<keyword evidence="8" id="KW-0249">Electron transport</keyword>
<evidence type="ECO:0000313" key="16">
    <source>
        <dbReference type="Proteomes" id="UP000285908"/>
    </source>
</evidence>
<evidence type="ECO:0000313" key="15">
    <source>
        <dbReference type="EMBL" id="RVV96831.1"/>
    </source>
</evidence>
<dbReference type="InterPro" id="IPR034227">
    <property type="entry name" value="CuRO_UO_II"/>
</dbReference>
<dbReference type="PRINTS" id="PR01166">
    <property type="entry name" value="CYCOXIDASEII"/>
</dbReference>
<comment type="subcellular location">
    <subcellularLocation>
        <location evidence="1">Cell membrane</location>
        <topology evidence="1">Multi-pass membrane protein</topology>
    </subcellularLocation>
</comment>
<dbReference type="Proteomes" id="UP000285908">
    <property type="component" value="Unassembled WGS sequence"/>
</dbReference>